<dbReference type="Proteomes" id="UP000305948">
    <property type="component" value="Unassembled WGS sequence"/>
</dbReference>
<keyword evidence="1" id="KW-0067">ATP-binding</keyword>
<dbReference type="GO" id="GO:0006281">
    <property type="term" value="P:DNA repair"/>
    <property type="evidence" value="ECO:0007669"/>
    <property type="project" value="UniProtKB-KW"/>
</dbReference>
<dbReference type="Pfam" id="PF05970">
    <property type="entry name" value="PIF1"/>
    <property type="match status" value="1"/>
</dbReference>
<keyword evidence="1" id="KW-0233">DNA recombination</keyword>
<keyword evidence="1" id="KW-0234">DNA repair</keyword>
<comment type="catalytic activity">
    <reaction evidence="1">
        <text>ATP + H2O = ADP + phosphate + H(+)</text>
        <dbReference type="Rhea" id="RHEA:13065"/>
        <dbReference type="ChEBI" id="CHEBI:15377"/>
        <dbReference type="ChEBI" id="CHEBI:15378"/>
        <dbReference type="ChEBI" id="CHEBI:30616"/>
        <dbReference type="ChEBI" id="CHEBI:43474"/>
        <dbReference type="ChEBI" id="CHEBI:456216"/>
        <dbReference type="EC" id="5.6.2.3"/>
    </reaction>
</comment>
<dbReference type="InterPro" id="IPR027417">
    <property type="entry name" value="P-loop_NTPase"/>
</dbReference>
<dbReference type="PANTHER" id="PTHR47642:SF5">
    <property type="entry name" value="ATP-DEPENDENT DNA HELICASE"/>
    <property type="match status" value="1"/>
</dbReference>
<feature type="domain" description="Ribonuclease H1 N-terminal" evidence="2">
    <location>
        <begin position="5"/>
        <end position="49"/>
    </location>
</feature>
<dbReference type="PANTHER" id="PTHR47642">
    <property type="entry name" value="ATP-DEPENDENT DNA HELICASE"/>
    <property type="match status" value="1"/>
</dbReference>
<dbReference type="GO" id="GO:0005524">
    <property type="term" value="F:ATP binding"/>
    <property type="evidence" value="ECO:0007669"/>
    <property type="project" value="UniProtKB-KW"/>
</dbReference>
<dbReference type="OrthoDB" id="432234at2759"/>
<dbReference type="InterPro" id="IPR009027">
    <property type="entry name" value="Ribosomal_bL9/RNase_H1_N"/>
</dbReference>
<evidence type="ECO:0000259" key="2">
    <source>
        <dbReference type="Pfam" id="PF01693"/>
    </source>
</evidence>
<dbReference type="GO" id="GO:0016887">
    <property type="term" value="F:ATP hydrolysis activity"/>
    <property type="evidence" value="ECO:0007669"/>
    <property type="project" value="RHEA"/>
</dbReference>
<dbReference type="STRING" id="5364.A0A5C3NVA7"/>
<dbReference type="InterPro" id="IPR037056">
    <property type="entry name" value="RNase_H1_N_sf"/>
</dbReference>
<keyword evidence="1" id="KW-0227">DNA damage</keyword>
<comment type="similarity">
    <text evidence="1">Belongs to the helicase family.</text>
</comment>
<dbReference type="GO" id="GO:0006310">
    <property type="term" value="P:DNA recombination"/>
    <property type="evidence" value="ECO:0007669"/>
    <property type="project" value="UniProtKB-KW"/>
</dbReference>
<accession>A0A5C3NVA7</accession>
<dbReference type="InterPro" id="IPR051055">
    <property type="entry name" value="PIF1_helicase"/>
</dbReference>
<keyword evidence="1" id="KW-0547">Nucleotide-binding</keyword>
<feature type="domain" description="DNA helicase Pif1-like DEAD-box helicase" evidence="3">
    <location>
        <begin position="124"/>
        <end position="234"/>
    </location>
</feature>
<dbReference type="Gene3D" id="3.40.50.300">
    <property type="entry name" value="P-loop containing nucleotide triphosphate hydrolases"/>
    <property type="match status" value="1"/>
</dbReference>
<name>A0A5C3NVA7_9AGAM</name>
<evidence type="ECO:0000313" key="5">
    <source>
        <dbReference type="Proteomes" id="UP000305948"/>
    </source>
</evidence>
<dbReference type="InterPro" id="IPR011320">
    <property type="entry name" value="RNase_H1_N"/>
</dbReference>
<keyword evidence="1" id="KW-0347">Helicase</keyword>
<comment type="cofactor">
    <cofactor evidence="1">
        <name>Mg(2+)</name>
        <dbReference type="ChEBI" id="CHEBI:18420"/>
    </cofactor>
</comment>
<proteinExistence type="inferred from homology"/>
<dbReference type="EC" id="5.6.2.3" evidence="1"/>
<keyword evidence="5" id="KW-1185">Reference proteome</keyword>
<keyword evidence="1" id="KW-0378">Hydrolase</keyword>
<dbReference type="Pfam" id="PF01693">
    <property type="entry name" value="Cauli_VI"/>
    <property type="match status" value="1"/>
</dbReference>
<dbReference type="InterPro" id="IPR010285">
    <property type="entry name" value="DNA_helicase_pif1-like_DEAD"/>
</dbReference>
<dbReference type="Gene3D" id="3.40.970.10">
    <property type="entry name" value="Ribonuclease H1, N-terminal domain"/>
    <property type="match status" value="1"/>
</dbReference>
<dbReference type="GO" id="GO:0000723">
    <property type="term" value="P:telomere maintenance"/>
    <property type="evidence" value="ECO:0007669"/>
    <property type="project" value="InterPro"/>
</dbReference>
<gene>
    <name evidence="4" type="ORF">OE88DRAFT_1651514</name>
</gene>
<organism evidence="4 5">
    <name type="scientific">Heliocybe sulcata</name>
    <dbReference type="NCBI Taxonomy" id="5364"/>
    <lineage>
        <taxon>Eukaryota</taxon>
        <taxon>Fungi</taxon>
        <taxon>Dikarya</taxon>
        <taxon>Basidiomycota</taxon>
        <taxon>Agaricomycotina</taxon>
        <taxon>Agaricomycetes</taxon>
        <taxon>Gloeophyllales</taxon>
        <taxon>Gloeophyllaceae</taxon>
        <taxon>Heliocybe</taxon>
    </lineage>
</organism>
<protein>
    <recommendedName>
        <fullName evidence="1">ATP-dependent DNA helicase</fullName>
        <ecNumber evidence="1">5.6.2.3</ecNumber>
    </recommendedName>
</protein>
<dbReference type="SUPFAM" id="SSF52540">
    <property type="entry name" value="P-loop containing nucleoside triphosphate hydrolases"/>
    <property type="match status" value="1"/>
</dbReference>
<evidence type="ECO:0000259" key="3">
    <source>
        <dbReference type="Pfam" id="PF05970"/>
    </source>
</evidence>
<evidence type="ECO:0000313" key="4">
    <source>
        <dbReference type="EMBL" id="TFK57661.1"/>
    </source>
</evidence>
<dbReference type="GO" id="GO:0043139">
    <property type="term" value="F:5'-3' DNA helicase activity"/>
    <property type="evidence" value="ECO:0007669"/>
    <property type="project" value="UniProtKB-EC"/>
</dbReference>
<evidence type="ECO:0000256" key="1">
    <source>
        <dbReference type="RuleBase" id="RU363044"/>
    </source>
</evidence>
<sequence>MPKVKYYAVKIGREGPKIYSSWDECKDNTQRIPGAVHKSFTTRSQAEAWLNEPVKNVVPMYWRTMPDSDGWPLPTGLSATSVIQSPDDLKRPDTPGPSILEKRPDWDHEADFLPFEEAPNKIVLSDEQEAILNLVQQGKNVFFTGSAGTGKSVLLREIIRSCESRGMRKGKELAVTASTGIASVNIGGMTIHSWAGIGQGEDKATDLAKRIIHSPRHGPRNRWRTVQTLVVDESQSI</sequence>
<dbReference type="SUPFAM" id="SSF55658">
    <property type="entry name" value="L9 N-domain-like"/>
    <property type="match status" value="1"/>
</dbReference>
<dbReference type="AlphaFoldDB" id="A0A5C3NVA7"/>
<reference evidence="4 5" key="1">
    <citation type="journal article" date="2019" name="Nat. Ecol. Evol.">
        <title>Megaphylogeny resolves global patterns of mushroom evolution.</title>
        <authorList>
            <person name="Varga T."/>
            <person name="Krizsan K."/>
            <person name="Foldi C."/>
            <person name="Dima B."/>
            <person name="Sanchez-Garcia M."/>
            <person name="Sanchez-Ramirez S."/>
            <person name="Szollosi G.J."/>
            <person name="Szarkandi J.G."/>
            <person name="Papp V."/>
            <person name="Albert L."/>
            <person name="Andreopoulos W."/>
            <person name="Angelini C."/>
            <person name="Antonin V."/>
            <person name="Barry K.W."/>
            <person name="Bougher N.L."/>
            <person name="Buchanan P."/>
            <person name="Buyck B."/>
            <person name="Bense V."/>
            <person name="Catcheside P."/>
            <person name="Chovatia M."/>
            <person name="Cooper J."/>
            <person name="Damon W."/>
            <person name="Desjardin D."/>
            <person name="Finy P."/>
            <person name="Geml J."/>
            <person name="Haridas S."/>
            <person name="Hughes K."/>
            <person name="Justo A."/>
            <person name="Karasinski D."/>
            <person name="Kautmanova I."/>
            <person name="Kiss B."/>
            <person name="Kocsube S."/>
            <person name="Kotiranta H."/>
            <person name="LaButti K.M."/>
            <person name="Lechner B.E."/>
            <person name="Liimatainen K."/>
            <person name="Lipzen A."/>
            <person name="Lukacs Z."/>
            <person name="Mihaltcheva S."/>
            <person name="Morgado L.N."/>
            <person name="Niskanen T."/>
            <person name="Noordeloos M.E."/>
            <person name="Ohm R.A."/>
            <person name="Ortiz-Santana B."/>
            <person name="Ovrebo C."/>
            <person name="Racz N."/>
            <person name="Riley R."/>
            <person name="Savchenko A."/>
            <person name="Shiryaev A."/>
            <person name="Soop K."/>
            <person name="Spirin V."/>
            <person name="Szebenyi C."/>
            <person name="Tomsovsky M."/>
            <person name="Tulloss R.E."/>
            <person name="Uehling J."/>
            <person name="Grigoriev I.V."/>
            <person name="Vagvolgyi C."/>
            <person name="Papp T."/>
            <person name="Martin F.M."/>
            <person name="Miettinen O."/>
            <person name="Hibbett D.S."/>
            <person name="Nagy L.G."/>
        </authorList>
    </citation>
    <scope>NUCLEOTIDE SEQUENCE [LARGE SCALE GENOMIC DNA]</scope>
    <source>
        <strain evidence="4 5">OMC1185</strain>
    </source>
</reference>
<dbReference type="EMBL" id="ML213503">
    <property type="protein sequence ID" value="TFK57661.1"/>
    <property type="molecule type" value="Genomic_DNA"/>
</dbReference>